<dbReference type="Proteomes" id="UP000466442">
    <property type="component" value="Unassembled WGS sequence"/>
</dbReference>
<feature type="compositionally biased region" description="Acidic residues" evidence="1">
    <location>
        <begin position="31"/>
        <end position="41"/>
    </location>
</feature>
<dbReference type="OrthoDB" id="6499155at2759"/>
<accession>A0A8S9X5C6</accession>
<dbReference type="AlphaFoldDB" id="A0A8S9X5C6"/>
<organism evidence="2 3">
    <name type="scientific">Apolygus lucorum</name>
    <name type="common">Small green plant bug</name>
    <name type="synonym">Lygocoris lucorum</name>
    <dbReference type="NCBI Taxonomy" id="248454"/>
    <lineage>
        <taxon>Eukaryota</taxon>
        <taxon>Metazoa</taxon>
        <taxon>Ecdysozoa</taxon>
        <taxon>Arthropoda</taxon>
        <taxon>Hexapoda</taxon>
        <taxon>Insecta</taxon>
        <taxon>Pterygota</taxon>
        <taxon>Neoptera</taxon>
        <taxon>Paraneoptera</taxon>
        <taxon>Hemiptera</taxon>
        <taxon>Heteroptera</taxon>
        <taxon>Panheteroptera</taxon>
        <taxon>Cimicomorpha</taxon>
        <taxon>Miridae</taxon>
        <taxon>Mirini</taxon>
        <taxon>Apolygus</taxon>
    </lineage>
</organism>
<dbReference type="EMBL" id="WIXP02000011">
    <property type="protein sequence ID" value="KAF6203266.1"/>
    <property type="molecule type" value="Genomic_DNA"/>
</dbReference>
<protein>
    <submittedName>
        <fullName evidence="2">Uncharacterized protein</fullName>
    </submittedName>
</protein>
<sequence>QLLSGVDNLRHLADTLDPPMSPHLPPSSGDSVEDDDEDEEMYTQQPSHGKGKR</sequence>
<proteinExistence type="predicted"/>
<reference evidence="2" key="1">
    <citation type="journal article" date="2021" name="Mol. Ecol. Resour.">
        <title>Apolygus lucorum genome provides insights into omnivorousness and mesophyll feeding.</title>
        <authorList>
            <person name="Liu Y."/>
            <person name="Liu H."/>
            <person name="Wang H."/>
            <person name="Huang T."/>
            <person name="Liu B."/>
            <person name="Yang B."/>
            <person name="Yin L."/>
            <person name="Li B."/>
            <person name="Zhang Y."/>
            <person name="Zhang S."/>
            <person name="Jiang F."/>
            <person name="Zhang X."/>
            <person name="Ren Y."/>
            <person name="Wang B."/>
            <person name="Wang S."/>
            <person name="Lu Y."/>
            <person name="Wu K."/>
            <person name="Fan W."/>
            <person name="Wang G."/>
        </authorList>
    </citation>
    <scope>NUCLEOTIDE SEQUENCE</scope>
    <source>
        <strain evidence="2">12Hb</strain>
    </source>
</reference>
<comment type="caution">
    <text evidence="2">The sequence shown here is derived from an EMBL/GenBank/DDBJ whole genome shotgun (WGS) entry which is preliminary data.</text>
</comment>
<feature type="region of interest" description="Disordered" evidence="1">
    <location>
        <begin position="1"/>
        <end position="53"/>
    </location>
</feature>
<keyword evidence="3" id="KW-1185">Reference proteome</keyword>
<gene>
    <name evidence="2" type="ORF">GE061_003684</name>
</gene>
<evidence type="ECO:0000313" key="2">
    <source>
        <dbReference type="EMBL" id="KAF6203266.1"/>
    </source>
</evidence>
<evidence type="ECO:0000256" key="1">
    <source>
        <dbReference type="SAM" id="MobiDB-lite"/>
    </source>
</evidence>
<evidence type="ECO:0000313" key="3">
    <source>
        <dbReference type="Proteomes" id="UP000466442"/>
    </source>
</evidence>
<name>A0A8S9X5C6_APOLU</name>
<feature type="non-terminal residue" evidence="2">
    <location>
        <position position="1"/>
    </location>
</feature>